<reference evidence="4" key="1">
    <citation type="submission" date="2021-01" db="EMBL/GenBank/DDBJ databases">
        <authorList>
            <person name="Corre E."/>
            <person name="Pelletier E."/>
            <person name="Niang G."/>
            <person name="Scheremetjew M."/>
            <person name="Finn R."/>
            <person name="Kale V."/>
            <person name="Holt S."/>
            <person name="Cochrane G."/>
            <person name="Meng A."/>
            <person name="Brown T."/>
            <person name="Cohen L."/>
        </authorList>
    </citation>
    <scope>NUCLEOTIDE SEQUENCE</scope>
    <source>
        <strain evidence="4">ATCC 50979</strain>
    </source>
</reference>
<sequence length="533" mass="58130">MMSTQHYLPDVVKQFITFFYENVKAKKAEQLRDIYHTQFGKVTDRFYRASSWPPPAAIAPLVKADFVFLNLYRDLTFRHALAIATASGSSTLPSADVADAAAVSEALTAALPAPSSLSTLLPLHWQFEILVGCVEHACLWQGNVLQAVASVLMQEADDEADEKAKKAKKAKKKGASSGLSAEALTQSMEQLSLDPAEDRLLRDSPNVWSVESVRSWLAKVTDSFSVESETGRMATIVMAYLLVLEGKYSEALAALEPFNFEAVPQTVIVPRARILFYYTVTLALFMSQRYCDAAAVITRALDNMAGIERFPELVSTEASLHAILALTMALTQSLSVDEQLANAVREQHGEVMGRVQAGEATAVEALFAKAAPQFLAPSFGDNPAAAMRNARLAQLKIVVREAEQASMLPKLHSYLRLYKTLPLAKLATLLEVTEEECTAALDVFRTRSTSVEVIDLAQVTKASAPTRNVTTADLEVTLQDGIVTVREAVLSSTSDTLFRHVQRCAEISAQFGETPAGDELLLKVGTIRALLNK</sequence>
<evidence type="ECO:0000256" key="1">
    <source>
        <dbReference type="ARBA" id="ARBA00022490"/>
    </source>
</evidence>
<proteinExistence type="predicted"/>
<dbReference type="EMBL" id="HBGL01005328">
    <property type="protein sequence ID" value="CAD9292946.1"/>
    <property type="molecule type" value="Transcribed_RNA"/>
</dbReference>
<dbReference type="PANTHER" id="PTHR13242">
    <property type="entry name" value="EUKARYOTIC TRANSLATION INITIATION FACTOR 3"/>
    <property type="match status" value="1"/>
</dbReference>
<evidence type="ECO:0008006" key="6">
    <source>
        <dbReference type="Google" id="ProtNLM"/>
    </source>
</evidence>
<keyword evidence="3" id="KW-0648">Protein biosynthesis</keyword>
<dbReference type="GO" id="GO:0005852">
    <property type="term" value="C:eukaryotic translation initiation factor 3 complex"/>
    <property type="evidence" value="ECO:0007669"/>
    <property type="project" value="InterPro"/>
</dbReference>
<accession>A0A6U0IDY6</accession>
<organism evidence="4">
    <name type="scientific">Sexangularia sp. CB-2014</name>
    <dbReference type="NCBI Taxonomy" id="1486929"/>
    <lineage>
        <taxon>Eukaryota</taxon>
        <taxon>Amoebozoa</taxon>
        <taxon>Tubulinea</taxon>
        <taxon>Elardia</taxon>
        <taxon>Arcellinida</taxon>
        <taxon>Arcellinida incertae sedis</taxon>
        <taxon>Sexangularia</taxon>
    </lineage>
</organism>
<evidence type="ECO:0000313" key="5">
    <source>
        <dbReference type="EMBL" id="CAD9292946.1"/>
    </source>
</evidence>
<dbReference type="EMBL" id="HBGL01005327">
    <property type="protein sequence ID" value="CAD9292945.1"/>
    <property type="molecule type" value="Transcribed_RNA"/>
</dbReference>
<keyword evidence="2" id="KW-0396">Initiation factor</keyword>
<dbReference type="GO" id="GO:0003743">
    <property type="term" value="F:translation initiation factor activity"/>
    <property type="evidence" value="ECO:0007669"/>
    <property type="project" value="UniProtKB-KW"/>
</dbReference>
<dbReference type="Pfam" id="PF10255">
    <property type="entry name" value="Paf67"/>
    <property type="match status" value="1"/>
</dbReference>
<evidence type="ECO:0000256" key="2">
    <source>
        <dbReference type="ARBA" id="ARBA00022540"/>
    </source>
</evidence>
<gene>
    <name evidence="4" type="ORF">SSP0437_LOCUS4094</name>
    <name evidence="5" type="ORF">SSP0437_LOCUS4095</name>
</gene>
<dbReference type="AlphaFoldDB" id="A0A6U0IDY6"/>
<dbReference type="PANTHER" id="PTHR13242:SF0">
    <property type="entry name" value="EUKARYOTIC TRANSLATION INITIATION FACTOR 3 SUBUNIT L"/>
    <property type="match status" value="1"/>
</dbReference>
<protein>
    <recommendedName>
        <fullName evidence="6">Eukaryotic translation initiation factor 3 subunit L</fullName>
    </recommendedName>
</protein>
<dbReference type="InterPro" id="IPR019382">
    <property type="entry name" value="eIF3l"/>
</dbReference>
<keyword evidence="1" id="KW-0963">Cytoplasm</keyword>
<evidence type="ECO:0000256" key="3">
    <source>
        <dbReference type="ARBA" id="ARBA00022917"/>
    </source>
</evidence>
<evidence type="ECO:0000313" key="4">
    <source>
        <dbReference type="EMBL" id="CAD9292945.1"/>
    </source>
</evidence>
<name>A0A6U0IDY6_9EUKA</name>